<protein>
    <submittedName>
        <fullName evidence="1">Uncharacterized protein</fullName>
    </submittedName>
</protein>
<accession>A0ABX3MLA2</accession>
<proteinExistence type="predicted"/>
<dbReference type="Proteomes" id="UP000242224">
    <property type="component" value="Unassembled WGS sequence"/>
</dbReference>
<evidence type="ECO:0000313" key="2">
    <source>
        <dbReference type="Proteomes" id="UP000242224"/>
    </source>
</evidence>
<keyword evidence="2" id="KW-1185">Reference proteome</keyword>
<reference evidence="1 2" key="1">
    <citation type="submission" date="2016-11" db="EMBL/GenBank/DDBJ databases">
        <title>A multilocus sequence analysis scheme for characterization of bacteria in the genus Thioclava.</title>
        <authorList>
            <person name="Liu Y."/>
            <person name="Shao Z."/>
        </authorList>
    </citation>
    <scope>NUCLEOTIDE SEQUENCE [LARGE SCALE GENOMIC DNA]</scope>
    <source>
        <strain evidence="1 2">11.10-0-13</strain>
    </source>
</reference>
<gene>
    <name evidence="1" type="ORF">BMG00_13170</name>
</gene>
<evidence type="ECO:0000313" key="1">
    <source>
        <dbReference type="EMBL" id="OOY12016.1"/>
    </source>
</evidence>
<sequence length="104" mass="11056">MVGSFGIGQLLQLVADCAEGQGDPDDGQGHRKVEAGMKMTGLPSCAEPTAIEGPVGCFEEVALAAIHVLIHRDFDRIVAIAQASGEHLDGGRWALRECLRECRV</sequence>
<dbReference type="EMBL" id="MPZS01000002">
    <property type="protein sequence ID" value="OOY12016.1"/>
    <property type="molecule type" value="Genomic_DNA"/>
</dbReference>
<comment type="caution">
    <text evidence="1">The sequence shown here is derived from an EMBL/GenBank/DDBJ whole genome shotgun (WGS) entry which is preliminary data.</text>
</comment>
<organism evidence="1 2">
    <name type="scientific">Thioclava marina</name>
    <dbReference type="NCBI Taxonomy" id="1915077"/>
    <lineage>
        <taxon>Bacteria</taxon>
        <taxon>Pseudomonadati</taxon>
        <taxon>Pseudomonadota</taxon>
        <taxon>Alphaproteobacteria</taxon>
        <taxon>Rhodobacterales</taxon>
        <taxon>Paracoccaceae</taxon>
        <taxon>Thioclava</taxon>
    </lineage>
</organism>
<name>A0ABX3MLA2_9RHOB</name>